<dbReference type="EMBL" id="HBHR01000271">
    <property type="protein sequence ID" value="CAD9857583.1"/>
    <property type="molecule type" value="Transcribed_RNA"/>
</dbReference>
<name>A0A7S2UUH7_9STRA</name>
<evidence type="ECO:0000256" key="5">
    <source>
        <dbReference type="ARBA" id="ARBA00009999"/>
    </source>
</evidence>
<comment type="similarity">
    <text evidence="5">Belongs to the HDDC2 family.</text>
</comment>
<evidence type="ECO:0000256" key="10">
    <source>
        <dbReference type="SAM" id="Coils"/>
    </source>
</evidence>
<evidence type="ECO:0000256" key="8">
    <source>
        <dbReference type="ARBA" id="ARBA00022723"/>
    </source>
</evidence>
<evidence type="ECO:0000313" key="12">
    <source>
        <dbReference type="EMBL" id="CAD9857583.1"/>
    </source>
</evidence>
<accession>A0A7S2UUH7</accession>
<dbReference type="PANTHER" id="PTHR11845:SF13">
    <property type="entry name" value="5'-DEOXYNUCLEOTIDASE HDDC2"/>
    <property type="match status" value="1"/>
</dbReference>
<keyword evidence="9" id="KW-0378">Hydrolase</keyword>
<dbReference type="EC" id="3.1.3.89" evidence="7"/>
<dbReference type="PANTHER" id="PTHR11845">
    <property type="entry name" value="5'-DEOXYNUCLEOTIDASE HDDC2"/>
    <property type="match status" value="1"/>
</dbReference>
<organism evidence="12">
    <name type="scientific">Fibrocapsa japonica</name>
    <dbReference type="NCBI Taxonomy" id="94617"/>
    <lineage>
        <taxon>Eukaryota</taxon>
        <taxon>Sar</taxon>
        <taxon>Stramenopiles</taxon>
        <taxon>Ochrophyta</taxon>
        <taxon>Raphidophyceae</taxon>
        <taxon>Chattonellales</taxon>
        <taxon>Chattonellaceae</taxon>
        <taxon>Fibrocapsa</taxon>
    </lineage>
</organism>
<dbReference type="Gene3D" id="1.10.3210.10">
    <property type="entry name" value="Hypothetical protein af1432"/>
    <property type="match status" value="1"/>
</dbReference>
<dbReference type="SUPFAM" id="SSF109604">
    <property type="entry name" value="HD-domain/PDEase-like"/>
    <property type="match status" value="1"/>
</dbReference>
<feature type="coiled-coil region" evidence="10">
    <location>
        <begin position="8"/>
        <end position="35"/>
    </location>
</feature>
<sequence>MESKADAHEAKRQKISNDEQALNRARNELDFLRTVGKLKNLKRTGWVKKDVNLPESVSDHMYRMGMCSFLIQDPSIDKARCMKIALVHDLAEALAGDITPHCGVSDADKHAKEEAALDEIVGQIQNEEIAKEIKDLWLEYENVSTPEAAMVKDFDKFEMILQADEYECAQEDMDLSDFFESTRGVFKSDMVKALDTELRSQRSQRLEEK</sequence>
<comment type="cofactor">
    <cofactor evidence="3">
        <name>Co(2+)</name>
        <dbReference type="ChEBI" id="CHEBI:48828"/>
    </cofactor>
</comment>
<dbReference type="AlphaFoldDB" id="A0A7S2UUH7"/>
<dbReference type="Pfam" id="PF13023">
    <property type="entry name" value="HD_3"/>
    <property type="match status" value="1"/>
</dbReference>
<dbReference type="GO" id="GO:0005737">
    <property type="term" value="C:cytoplasm"/>
    <property type="evidence" value="ECO:0007669"/>
    <property type="project" value="TreeGrafter"/>
</dbReference>
<feature type="domain" description="HD" evidence="11">
    <location>
        <begin position="57"/>
        <end position="160"/>
    </location>
</feature>
<evidence type="ECO:0000256" key="6">
    <source>
        <dbReference type="ARBA" id="ARBA00011738"/>
    </source>
</evidence>
<dbReference type="PROSITE" id="PS51831">
    <property type="entry name" value="HD"/>
    <property type="match status" value="1"/>
</dbReference>
<keyword evidence="8" id="KW-0479">Metal-binding</keyword>
<dbReference type="InterPro" id="IPR003607">
    <property type="entry name" value="HD/PDEase_dom"/>
</dbReference>
<evidence type="ECO:0000256" key="2">
    <source>
        <dbReference type="ARBA" id="ARBA00001936"/>
    </source>
</evidence>
<comment type="cofactor">
    <cofactor evidence="2">
        <name>Mn(2+)</name>
        <dbReference type="ChEBI" id="CHEBI:29035"/>
    </cofactor>
</comment>
<dbReference type="GO" id="GO:0046872">
    <property type="term" value="F:metal ion binding"/>
    <property type="evidence" value="ECO:0007669"/>
    <property type="project" value="UniProtKB-KW"/>
</dbReference>
<comment type="catalytic activity">
    <reaction evidence="1">
        <text>a 2'-deoxyribonucleoside 5'-phosphate + H2O = a 2'-deoxyribonucleoside + phosphate</text>
        <dbReference type="Rhea" id="RHEA:36167"/>
        <dbReference type="ChEBI" id="CHEBI:15377"/>
        <dbReference type="ChEBI" id="CHEBI:18274"/>
        <dbReference type="ChEBI" id="CHEBI:43474"/>
        <dbReference type="ChEBI" id="CHEBI:65317"/>
        <dbReference type="EC" id="3.1.3.89"/>
    </reaction>
</comment>
<evidence type="ECO:0000256" key="7">
    <source>
        <dbReference type="ARBA" id="ARBA00012964"/>
    </source>
</evidence>
<keyword evidence="10" id="KW-0175">Coiled coil</keyword>
<comment type="function">
    <text evidence="4">Catalyzes the dephosphorylation of the nucleoside 5'-monophosphates deoxyadenosine monophosphate (dAMP), deoxycytidine monophosphate (dCMP), deoxyguanosine monophosphate (dGMP) and deoxythymidine monophosphate (dTMP).</text>
</comment>
<dbReference type="InterPro" id="IPR006674">
    <property type="entry name" value="HD_domain"/>
</dbReference>
<reference evidence="12" key="1">
    <citation type="submission" date="2021-01" db="EMBL/GenBank/DDBJ databases">
        <authorList>
            <person name="Corre E."/>
            <person name="Pelletier E."/>
            <person name="Niang G."/>
            <person name="Scheremetjew M."/>
            <person name="Finn R."/>
            <person name="Kale V."/>
            <person name="Holt S."/>
            <person name="Cochrane G."/>
            <person name="Meng A."/>
            <person name="Brown T."/>
            <person name="Cohen L."/>
        </authorList>
    </citation>
    <scope>NUCLEOTIDE SEQUENCE</scope>
    <source>
        <strain evidence="12">CCMP1661</strain>
    </source>
</reference>
<proteinExistence type="inferred from homology"/>
<protein>
    <recommendedName>
        <fullName evidence="7">5'-deoxynucleotidase</fullName>
        <ecNumber evidence="7">3.1.3.89</ecNumber>
    </recommendedName>
</protein>
<dbReference type="SMART" id="SM00471">
    <property type="entry name" value="HDc"/>
    <property type="match status" value="1"/>
</dbReference>
<evidence type="ECO:0000256" key="1">
    <source>
        <dbReference type="ARBA" id="ARBA00001638"/>
    </source>
</evidence>
<gene>
    <name evidence="12" type="ORF">FJAP1339_LOCUS77</name>
</gene>
<evidence type="ECO:0000256" key="3">
    <source>
        <dbReference type="ARBA" id="ARBA00001941"/>
    </source>
</evidence>
<comment type="subunit">
    <text evidence="6">Homodimer.</text>
</comment>
<evidence type="ECO:0000256" key="9">
    <source>
        <dbReference type="ARBA" id="ARBA00022801"/>
    </source>
</evidence>
<evidence type="ECO:0000259" key="11">
    <source>
        <dbReference type="PROSITE" id="PS51831"/>
    </source>
</evidence>
<evidence type="ECO:0000256" key="4">
    <source>
        <dbReference type="ARBA" id="ARBA00004074"/>
    </source>
</evidence>
<dbReference type="InterPro" id="IPR039356">
    <property type="entry name" value="YfbR/HDDC2"/>
</dbReference>
<dbReference type="GO" id="GO:0002953">
    <property type="term" value="F:5'-deoxynucleotidase activity"/>
    <property type="evidence" value="ECO:0007669"/>
    <property type="project" value="UniProtKB-EC"/>
</dbReference>
<dbReference type="FunFam" id="1.10.3210.10:FF:000016">
    <property type="entry name" value="HD domain-containing protein 2"/>
    <property type="match status" value="1"/>
</dbReference>